<dbReference type="GO" id="GO:0003938">
    <property type="term" value="F:IMP dehydrogenase activity"/>
    <property type="evidence" value="ECO:0007669"/>
    <property type="project" value="InterPro"/>
</dbReference>
<dbReference type="PANTHER" id="PTHR11911">
    <property type="entry name" value="INOSINE-5-MONOPHOSPHATE DEHYDROGENASE RELATED"/>
    <property type="match status" value="1"/>
</dbReference>
<feature type="domain" description="IMP dehydrogenase/GMP reductase" evidence="2">
    <location>
        <begin position="14"/>
        <end position="92"/>
    </location>
</feature>
<evidence type="ECO:0000256" key="1">
    <source>
        <dbReference type="ARBA" id="ARBA00005502"/>
    </source>
</evidence>
<evidence type="ECO:0000313" key="3">
    <source>
        <dbReference type="EMBL" id="MBF0940949.1"/>
    </source>
</evidence>
<dbReference type="InterPro" id="IPR013785">
    <property type="entry name" value="Aldolase_TIM"/>
</dbReference>
<dbReference type="GO" id="GO:0006183">
    <property type="term" value="P:GTP biosynthetic process"/>
    <property type="evidence" value="ECO:0007669"/>
    <property type="project" value="TreeGrafter"/>
</dbReference>
<name>A0A929N572_9ACTO</name>
<dbReference type="Gene3D" id="3.20.20.70">
    <property type="entry name" value="Aldolase class I"/>
    <property type="match status" value="1"/>
</dbReference>
<sequence>MGELTTHDPFGLTGLTYDDVLLLPELTDVVPSSVDTTSRLTKNISLRVPLLSAAMDTVTEARMAIAMARQGGIGILHRNLSIEEQAAQVRQV</sequence>
<organism evidence="3 4">
    <name type="scientific">Schaalia georgiae</name>
    <dbReference type="NCBI Taxonomy" id="52768"/>
    <lineage>
        <taxon>Bacteria</taxon>
        <taxon>Bacillati</taxon>
        <taxon>Actinomycetota</taxon>
        <taxon>Actinomycetes</taxon>
        <taxon>Actinomycetales</taxon>
        <taxon>Actinomycetaceae</taxon>
        <taxon>Schaalia</taxon>
    </lineage>
</organism>
<dbReference type="InterPro" id="IPR001093">
    <property type="entry name" value="IMP_DH_GMPRt"/>
</dbReference>
<proteinExistence type="inferred from homology"/>
<dbReference type="SUPFAM" id="SSF51412">
    <property type="entry name" value="Inosine monophosphate dehydrogenase (IMPDH)"/>
    <property type="match status" value="1"/>
</dbReference>
<dbReference type="AlphaFoldDB" id="A0A929N572"/>
<gene>
    <name evidence="3" type="ORF">HXK03_08790</name>
</gene>
<dbReference type="PANTHER" id="PTHR11911:SF111">
    <property type="entry name" value="INOSINE-5'-MONOPHOSPHATE DEHYDROGENASE"/>
    <property type="match status" value="1"/>
</dbReference>
<comment type="similarity">
    <text evidence="1">Belongs to the IMPDH/GMPR family.</text>
</comment>
<dbReference type="InterPro" id="IPR005990">
    <property type="entry name" value="IMP_DH"/>
</dbReference>
<comment type="caution">
    <text evidence="3">The sequence shown here is derived from an EMBL/GenBank/DDBJ whole genome shotgun (WGS) entry which is preliminary data.</text>
</comment>
<feature type="non-terminal residue" evidence="3">
    <location>
        <position position="92"/>
    </location>
</feature>
<accession>A0A929N572</accession>
<evidence type="ECO:0000313" key="4">
    <source>
        <dbReference type="Proteomes" id="UP000718630"/>
    </source>
</evidence>
<protein>
    <submittedName>
        <fullName evidence="3">IMP dehydrogenase</fullName>
    </submittedName>
</protein>
<evidence type="ECO:0000259" key="2">
    <source>
        <dbReference type="Pfam" id="PF00478"/>
    </source>
</evidence>
<dbReference type="Proteomes" id="UP000718630">
    <property type="component" value="Unassembled WGS sequence"/>
</dbReference>
<dbReference type="EMBL" id="JABZFZ010000592">
    <property type="protein sequence ID" value="MBF0940949.1"/>
    <property type="molecule type" value="Genomic_DNA"/>
</dbReference>
<dbReference type="SMART" id="SM01240">
    <property type="entry name" value="IMPDH"/>
    <property type="match status" value="1"/>
</dbReference>
<reference evidence="3" key="1">
    <citation type="submission" date="2020-04" db="EMBL/GenBank/DDBJ databases">
        <title>Deep metagenomics examines the oral microbiome during advanced dental caries in children, revealing novel taxa and co-occurrences with host molecules.</title>
        <authorList>
            <person name="Baker J.L."/>
            <person name="Morton J.T."/>
            <person name="Dinis M."/>
            <person name="Alvarez R."/>
            <person name="Tran N.C."/>
            <person name="Knight R."/>
            <person name="Edlund A."/>
        </authorList>
    </citation>
    <scope>NUCLEOTIDE SEQUENCE</scope>
    <source>
        <strain evidence="3">JCVI_32_bin.64</strain>
    </source>
</reference>
<dbReference type="Pfam" id="PF00478">
    <property type="entry name" value="IMPDH"/>
    <property type="match status" value="1"/>
</dbReference>